<proteinExistence type="predicted"/>
<keyword evidence="2" id="KW-1185">Reference proteome</keyword>
<reference evidence="1 2" key="1">
    <citation type="submission" date="2021-06" db="EMBL/GenBank/DDBJ databases">
        <title>Caerostris darwini draft genome.</title>
        <authorList>
            <person name="Kono N."/>
            <person name="Arakawa K."/>
        </authorList>
    </citation>
    <scope>NUCLEOTIDE SEQUENCE [LARGE SCALE GENOMIC DNA]</scope>
</reference>
<accession>A0AAV4MLM0</accession>
<dbReference type="AlphaFoldDB" id="A0AAV4MLM0"/>
<protein>
    <submittedName>
        <fullName evidence="1">Uncharacterized protein</fullName>
    </submittedName>
</protein>
<evidence type="ECO:0000313" key="1">
    <source>
        <dbReference type="EMBL" id="GIX73223.1"/>
    </source>
</evidence>
<dbReference type="EMBL" id="BPLQ01000593">
    <property type="protein sequence ID" value="GIX73223.1"/>
    <property type="molecule type" value="Genomic_DNA"/>
</dbReference>
<gene>
    <name evidence="1" type="ORF">CDAR_415451</name>
</gene>
<comment type="caution">
    <text evidence="1">The sequence shown here is derived from an EMBL/GenBank/DDBJ whole genome shotgun (WGS) entry which is preliminary data.</text>
</comment>
<name>A0AAV4MLM0_9ARAC</name>
<sequence length="84" mass="9903">MRDIPIPKQYRKRCLNLIVLYLKVNSSSPMQVRLVKCVNSFICEALSCQTRCLFTPWNHVLVVWIGYHRALTLQRSLRARLELT</sequence>
<dbReference type="Proteomes" id="UP001054837">
    <property type="component" value="Unassembled WGS sequence"/>
</dbReference>
<organism evidence="1 2">
    <name type="scientific">Caerostris darwini</name>
    <dbReference type="NCBI Taxonomy" id="1538125"/>
    <lineage>
        <taxon>Eukaryota</taxon>
        <taxon>Metazoa</taxon>
        <taxon>Ecdysozoa</taxon>
        <taxon>Arthropoda</taxon>
        <taxon>Chelicerata</taxon>
        <taxon>Arachnida</taxon>
        <taxon>Araneae</taxon>
        <taxon>Araneomorphae</taxon>
        <taxon>Entelegynae</taxon>
        <taxon>Araneoidea</taxon>
        <taxon>Araneidae</taxon>
        <taxon>Caerostris</taxon>
    </lineage>
</organism>
<evidence type="ECO:0000313" key="2">
    <source>
        <dbReference type="Proteomes" id="UP001054837"/>
    </source>
</evidence>